<feature type="transmembrane region" description="Helical" evidence="5">
    <location>
        <begin position="114"/>
        <end position="135"/>
    </location>
</feature>
<evidence type="ECO:0000256" key="4">
    <source>
        <dbReference type="ARBA" id="ARBA00023136"/>
    </source>
</evidence>
<comment type="caution">
    <text evidence="6">The sequence shown here is derived from an EMBL/GenBank/DDBJ whole genome shotgun (WGS) entry which is preliminary data.</text>
</comment>
<dbReference type="Pfam" id="PF04479">
    <property type="entry name" value="RTA1"/>
    <property type="match status" value="1"/>
</dbReference>
<feature type="transmembrane region" description="Helical" evidence="5">
    <location>
        <begin position="196"/>
        <end position="215"/>
    </location>
</feature>
<sequence length="265" mass="29581">FRYYHYDPSLAANAVFVGLFGVVAVAHAYLLIRRRAWFFIPFLIGCIFEVGGYIGRIVAANENPNFTLGVYIWQTLLILLGPALMAASIYMVLGRLIRLLDGHKYALIRSTWMTKLFVSGDVLSFLAQGAGGGILSGDDTSQATQDLGQGIILGGLGIQLFFFGLFIFTTILFHFRIAKNPTTRSFSVTTPWRQQLVALYVTSVLVMVRSIFRMAEFALGANSILMQHEAYLLGLDGALMFLVAGIFVWWHPYKALEGYKEMPKR</sequence>
<evidence type="ECO:0000256" key="2">
    <source>
        <dbReference type="ARBA" id="ARBA00022692"/>
    </source>
</evidence>
<keyword evidence="3 5" id="KW-1133">Transmembrane helix</keyword>
<feature type="transmembrane region" description="Helical" evidence="5">
    <location>
        <begin position="230"/>
        <end position="250"/>
    </location>
</feature>
<feature type="transmembrane region" description="Helical" evidence="5">
    <location>
        <begin position="147"/>
        <end position="175"/>
    </location>
</feature>
<dbReference type="GeneID" id="89934733"/>
<evidence type="ECO:0000313" key="6">
    <source>
        <dbReference type="EMBL" id="KAK4108852.1"/>
    </source>
</evidence>
<dbReference type="InterPro" id="IPR007568">
    <property type="entry name" value="RTA1"/>
</dbReference>
<name>A0AAN6T9J3_9PEZI</name>
<feature type="transmembrane region" description="Helical" evidence="5">
    <location>
        <begin position="71"/>
        <end position="93"/>
    </location>
</feature>
<reference evidence="6" key="2">
    <citation type="submission" date="2023-05" db="EMBL/GenBank/DDBJ databases">
        <authorList>
            <consortium name="Lawrence Berkeley National Laboratory"/>
            <person name="Steindorff A."/>
            <person name="Hensen N."/>
            <person name="Bonometti L."/>
            <person name="Westerberg I."/>
            <person name="Brannstrom I.O."/>
            <person name="Guillou S."/>
            <person name="Cros-Aarteil S."/>
            <person name="Calhoun S."/>
            <person name="Haridas S."/>
            <person name="Kuo A."/>
            <person name="Mondo S."/>
            <person name="Pangilinan J."/>
            <person name="Riley R."/>
            <person name="Labutti K."/>
            <person name="Andreopoulos B."/>
            <person name="Lipzen A."/>
            <person name="Chen C."/>
            <person name="Yanf M."/>
            <person name="Daum C."/>
            <person name="Ng V."/>
            <person name="Clum A."/>
            <person name="Ohm R."/>
            <person name="Martin F."/>
            <person name="Silar P."/>
            <person name="Natvig D."/>
            <person name="Lalanne C."/>
            <person name="Gautier V."/>
            <person name="Ament-Velasquez S.L."/>
            <person name="Kruys A."/>
            <person name="Hutchinson M.I."/>
            <person name="Powell A.J."/>
            <person name="Barry K."/>
            <person name="Miller A.N."/>
            <person name="Grigoriev I.V."/>
            <person name="Debuchy R."/>
            <person name="Gladieux P."/>
            <person name="Thoren M.H."/>
            <person name="Johannesson H."/>
        </authorList>
    </citation>
    <scope>NUCLEOTIDE SEQUENCE</scope>
    <source>
        <strain evidence="6">CBS 508.74</strain>
    </source>
</reference>
<dbReference type="PANTHER" id="PTHR31465">
    <property type="entry name" value="PROTEIN RTA1-RELATED"/>
    <property type="match status" value="1"/>
</dbReference>
<comment type="subcellular location">
    <subcellularLocation>
        <location evidence="1">Membrane</location>
        <topology evidence="1">Multi-pass membrane protein</topology>
    </subcellularLocation>
</comment>
<keyword evidence="4 5" id="KW-0472">Membrane</keyword>
<evidence type="ECO:0000313" key="7">
    <source>
        <dbReference type="Proteomes" id="UP001302812"/>
    </source>
</evidence>
<dbReference type="EMBL" id="MU853360">
    <property type="protein sequence ID" value="KAK4108852.1"/>
    <property type="molecule type" value="Genomic_DNA"/>
</dbReference>
<reference evidence="6" key="1">
    <citation type="journal article" date="2023" name="Mol. Phylogenet. Evol.">
        <title>Genome-scale phylogeny and comparative genomics of the fungal order Sordariales.</title>
        <authorList>
            <person name="Hensen N."/>
            <person name="Bonometti L."/>
            <person name="Westerberg I."/>
            <person name="Brannstrom I.O."/>
            <person name="Guillou S."/>
            <person name="Cros-Aarteil S."/>
            <person name="Calhoun S."/>
            <person name="Haridas S."/>
            <person name="Kuo A."/>
            <person name="Mondo S."/>
            <person name="Pangilinan J."/>
            <person name="Riley R."/>
            <person name="LaButti K."/>
            <person name="Andreopoulos B."/>
            <person name="Lipzen A."/>
            <person name="Chen C."/>
            <person name="Yan M."/>
            <person name="Daum C."/>
            <person name="Ng V."/>
            <person name="Clum A."/>
            <person name="Steindorff A."/>
            <person name="Ohm R.A."/>
            <person name="Martin F."/>
            <person name="Silar P."/>
            <person name="Natvig D.O."/>
            <person name="Lalanne C."/>
            <person name="Gautier V."/>
            <person name="Ament-Velasquez S.L."/>
            <person name="Kruys A."/>
            <person name="Hutchinson M.I."/>
            <person name="Powell A.J."/>
            <person name="Barry K."/>
            <person name="Miller A.N."/>
            <person name="Grigoriev I.V."/>
            <person name="Debuchy R."/>
            <person name="Gladieux P."/>
            <person name="Hiltunen Thoren M."/>
            <person name="Johannesson H."/>
        </authorList>
    </citation>
    <scope>NUCLEOTIDE SEQUENCE</scope>
    <source>
        <strain evidence="6">CBS 508.74</strain>
    </source>
</reference>
<organism evidence="6 7">
    <name type="scientific">Canariomyces notabilis</name>
    <dbReference type="NCBI Taxonomy" id="2074819"/>
    <lineage>
        <taxon>Eukaryota</taxon>
        <taxon>Fungi</taxon>
        <taxon>Dikarya</taxon>
        <taxon>Ascomycota</taxon>
        <taxon>Pezizomycotina</taxon>
        <taxon>Sordariomycetes</taxon>
        <taxon>Sordariomycetidae</taxon>
        <taxon>Sordariales</taxon>
        <taxon>Chaetomiaceae</taxon>
        <taxon>Canariomyces</taxon>
    </lineage>
</organism>
<evidence type="ECO:0000256" key="5">
    <source>
        <dbReference type="SAM" id="Phobius"/>
    </source>
</evidence>
<evidence type="ECO:0000256" key="3">
    <source>
        <dbReference type="ARBA" id="ARBA00022989"/>
    </source>
</evidence>
<evidence type="ECO:0000256" key="1">
    <source>
        <dbReference type="ARBA" id="ARBA00004141"/>
    </source>
</evidence>
<protein>
    <submittedName>
        <fullName evidence="6">RTA1 like protein</fullName>
    </submittedName>
</protein>
<gene>
    <name evidence="6" type="ORF">N656DRAFT_684708</name>
</gene>
<dbReference type="GO" id="GO:0016020">
    <property type="term" value="C:membrane"/>
    <property type="evidence" value="ECO:0007669"/>
    <property type="project" value="UniProtKB-SubCell"/>
</dbReference>
<proteinExistence type="predicted"/>
<feature type="non-terminal residue" evidence="6">
    <location>
        <position position="1"/>
    </location>
</feature>
<feature type="transmembrane region" description="Helical" evidence="5">
    <location>
        <begin position="39"/>
        <end position="59"/>
    </location>
</feature>
<feature type="transmembrane region" description="Helical" evidence="5">
    <location>
        <begin position="12"/>
        <end position="32"/>
    </location>
</feature>
<dbReference type="Proteomes" id="UP001302812">
    <property type="component" value="Unassembled WGS sequence"/>
</dbReference>
<feature type="non-terminal residue" evidence="6">
    <location>
        <position position="265"/>
    </location>
</feature>
<accession>A0AAN6T9J3</accession>
<dbReference type="RefSeq" id="XP_064666422.1">
    <property type="nucleotide sequence ID" value="XM_064810608.1"/>
</dbReference>
<dbReference type="AlphaFoldDB" id="A0AAN6T9J3"/>
<keyword evidence="2 5" id="KW-0812">Transmembrane</keyword>
<dbReference type="PANTHER" id="PTHR31465:SF35">
    <property type="entry name" value="RTA1 DOMAIN PROTEIN-RELATED"/>
    <property type="match status" value="1"/>
</dbReference>
<keyword evidence="7" id="KW-1185">Reference proteome</keyword>